<dbReference type="InterPro" id="IPR051713">
    <property type="entry name" value="T-cell_Activation_Regulation"/>
</dbReference>
<evidence type="ECO:0000256" key="10">
    <source>
        <dbReference type="ARBA" id="ARBA00023319"/>
    </source>
</evidence>
<keyword evidence="6 11" id="KW-0472">Membrane</keyword>
<dbReference type="GO" id="GO:0042130">
    <property type="term" value="P:negative regulation of T cell proliferation"/>
    <property type="evidence" value="ECO:0007669"/>
    <property type="project" value="TreeGrafter"/>
</dbReference>
<dbReference type="GO" id="GO:0031295">
    <property type="term" value="P:T cell costimulation"/>
    <property type="evidence" value="ECO:0007669"/>
    <property type="project" value="TreeGrafter"/>
</dbReference>
<accession>A0A401PFT7</accession>
<dbReference type="InterPro" id="IPR007110">
    <property type="entry name" value="Ig-like_dom"/>
</dbReference>
<comment type="subcellular location">
    <subcellularLocation>
        <location evidence="1">Cell membrane</location>
        <topology evidence="1">Single-pass type I membrane protein</topology>
    </subcellularLocation>
</comment>
<evidence type="ECO:0000256" key="5">
    <source>
        <dbReference type="ARBA" id="ARBA00022989"/>
    </source>
</evidence>
<evidence type="ECO:0000256" key="7">
    <source>
        <dbReference type="ARBA" id="ARBA00023157"/>
    </source>
</evidence>
<dbReference type="GO" id="GO:0007166">
    <property type="term" value="P:cell surface receptor signaling pathway"/>
    <property type="evidence" value="ECO:0007669"/>
    <property type="project" value="TreeGrafter"/>
</dbReference>
<evidence type="ECO:0000256" key="1">
    <source>
        <dbReference type="ARBA" id="ARBA00004251"/>
    </source>
</evidence>
<keyword evidence="5 11" id="KW-1133">Transmembrane helix</keyword>
<dbReference type="OMA" id="IMARNNT"/>
<dbReference type="GO" id="GO:0006955">
    <property type="term" value="P:immune response"/>
    <property type="evidence" value="ECO:0007669"/>
    <property type="project" value="TreeGrafter"/>
</dbReference>
<evidence type="ECO:0000256" key="2">
    <source>
        <dbReference type="ARBA" id="ARBA00022475"/>
    </source>
</evidence>
<dbReference type="Gene3D" id="2.60.40.10">
    <property type="entry name" value="Immunoglobulins"/>
    <property type="match status" value="2"/>
</dbReference>
<evidence type="ECO:0000256" key="3">
    <source>
        <dbReference type="ARBA" id="ARBA00022692"/>
    </source>
</evidence>
<evidence type="ECO:0000256" key="12">
    <source>
        <dbReference type="SAM" id="SignalP"/>
    </source>
</evidence>
<dbReference type="InterPro" id="IPR013106">
    <property type="entry name" value="Ig_V-set"/>
</dbReference>
<evidence type="ECO:0000313" key="14">
    <source>
        <dbReference type="EMBL" id="GCB71993.1"/>
    </source>
</evidence>
<proteinExistence type="predicted"/>
<feature type="domain" description="Ig-like" evidence="13">
    <location>
        <begin position="46"/>
        <end position="144"/>
    </location>
</feature>
<dbReference type="InterPro" id="IPR003599">
    <property type="entry name" value="Ig_sub"/>
</dbReference>
<evidence type="ECO:0000259" key="13">
    <source>
        <dbReference type="PROSITE" id="PS50835"/>
    </source>
</evidence>
<evidence type="ECO:0000256" key="4">
    <source>
        <dbReference type="ARBA" id="ARBA00022729"/>
    </source>
</evidence>
<dbReference type="Pfam" id="PF07686">
    <property type="entry name" value="V-set"/>
    <property type="match status" value="1"/>
</dbReference>
<sequence length="291" mass="33060">MNTDLQRGHNRMRYLLPALIVWGQLLLSGAIDDTELETTLIGIHHQSIVLGCRFTTHDDFLLESLVITWQRVEHNEVVHSYYYGKDQTSHQSEQYSGRTSLLPEEFKHGNASLKLEGVRAEDAGQYICFVSTISGSVKETVLLKFAAYYKDTQLLIKLQPSSSTFILESQGYPEASVLWYCAEDKNVLLKPNTSFVTSEDGLYLLRSVLEVDHAKTNCNHTVEIHNNLVNQTVTRKFNLLLPRIQEDNTDKRWCIILGCCILAFAAIIVLILVIYKHQERKTGGKTKPGFI</sequence>
<dbReference type="SMART" id="SM00409">
    <property type="entry name" value="IG"/>
    <property type="match status" value="1"/>
</dbReference>
<dbReference type="GO" id="GO:0009897">
    <property type="term" value="C:external side of plasma membrane"/>
    <property type="evidence" value="ECO:0007669"/>
    <property type="project" value="TreeGrafter"/>
</dbReference>
<dbReference type="OrthoDB" id="5857426at2759"/>
<dbReference type="PANTHER" id="PTHR25466:SF14">
    <property type="entry name" value="BUTYROPHILIN SUBFAMILY 2 MEMBER A2-LIKE-RELATED"/>
    <property type="match status" value="1"/>
</dbReference>
<evidence type="ECO:0000256" key="11">
    <source>
        <dbReference type="SAM" id="Phobius"/>
    </source>
</evidence>
<dbReference type="AlphaFoldDB" id="A0A401PFT7"/>
<dbReference type="PANTHER" id="PTHR25466">
    <property type="entry name" value="T-LYMPHOCYTE ACTIVATION ANTIGEN"/>
    <property type="match status" value="1"/>
</dbReference>
<keyword evidence="10" id="KW-0393">Immunoglobulin domain</keyword>
<keyword evidence="2" id="KW-1003">Cell membrane</keyword>
<evidence type="ECO:0000256" key="6">
    <source>
        <dbReference type="ARBA" id="ARBA00023136"/>
    </source>
</evidence>
<dbReference type="PROSITE" id="PS50835">
    <property type="entry name" value="IG_LIKE"/>
    <property type="match status" value="1"/>
</dbReference>
<name>A0A401PFT7_SCYTO</name>
<reference evidence="14 15" key="1">
    <citation type="journal article" date="2018" name="Nat. Ecol. Evol.">
        <title>Shark genomes provide insights into elasmobranch evolution and the origin of vertebrates.</title>
        <authorList>
            <person name="Hara Y"/>
            <person name="Yamaguchi K"/>
            <person name="Onimaru K"/>
            <person name="Kadota M"/>
            <person name="Koyanagi M"/>
            <person name="Keeley SD"/>
            <person name="Tatsumi K"/>
            <person name="Tanaka K"/>
            <person name="Motone F"/>
            <person name="Kageyama Y"/>
            <person name="Nozu R"/>
            <person name="Adachi N"/>
            <person name="Nishimura O"/>
            <person name="Nakagawa R"/>
            <person name="Tanegashima C"/>
            <person name="Kiyatake I"/>
            <person name="Matsumoto R"/>
            <person name="Murakumo K"/>
            <person name="Nishida K"/>
            <person name="Terakita A"/>
            <person name="Kuratani S"/>
            <person name="Sato K"/>
            <person name="Hyodo S Kuraku.S."/>
        </authorList>
    </citation>
    <scope>NUCLEOTIDE SEQUENCE [LARGE SCALE GENOMIC DNA]</scope>
</reference>
<dbReference type="InterPro" id="IPR036179">
    <property type="entry name" value="Ig-like_dom_sf"/>
</dbReference>
<keyword evidence="8" id="KW-0675">Receptor</keyword>
<dbReference type="SMART" id="SM00406">
    <property type="entry name" value="IGv"/>
    <property type="match status" value="1"/>
</dbReference>
<dbReference type="GO" id="GO:0071222">
    <property type="term" value="P:cellular response to lipopolysaccharide"/>
    <property type="evidence" value="ECO:0007669"/>
    <property type="project" value="TreeGrafter"/>
</dbReference>
<feature type="signal peptide" evidence="12">
    <location>
        <begin position="1"/>
        <end position="30"/>
    </location>
</feature>
<feature type="transmembrane region" description="Helical" evidence="11">
    <location>
        <begin position="255"/>
        <end position="275"/>
    </location>
</feature>
<comment type="caution">
    <text evidence="14">The sequence shown here is derived from an EMBL/GenBank/DDBJ whole genome shotgun (WGS) entry which is preliminary data.</text>
</comment>
<feature type="chain" id="PRO_5019303668" description="Ig-like domain-containing protein" evidence="12">
    <location>
        <begin position="31"/>
        <end position="291"/>
    </location>
</feature>
<evidence type="ECO:0000313" key="15">
    <source>
        <dbReference type="Proteomes" id="UP000288216"/>
    </source>
</evidence>
<dbReference type="Proteomes" id="UP000288216">
    <property type="component" value="Unassembled WGS sequence"/>
</dbReference>
<keyword evidence="7" id="KW-1015">Disulfide bond</keyword>
<gene>
    <name evidence="14" type="ORF">scyTo_0006138</name>
</gene>
<organism evidence="14 15">
    <name type="scientific">Scyliorhinus torazame</name>
    <name type="common">Cloudy catshark</name>
    <name type="synonym">Catulus torazame</name>
    <dbReference type="NCBI Taxonomy" id="75743"/>
    <lineage>
        <taxon>Eukaryota</taxon>
        <taxon>Metazoa</taxon>
        <taxon>Chordata</taxon>
        <taxon>Craniata</taxon>
        <taxon>Vertebrata</taxon>
        <taxon>Chondrichthyes</taxon>
        <taxon>Elasmobranchii</taxon>
        <taxon>Galeomorphii</taxon>
        <taxon>Galeoidea</taxon>
        <taxon>Carcharhiniformes</taxon>
        <taxon>Scyliorhinidae</taxon>
        <taxon>Scyliorhinus</taxon>
    </lineage>
</organism>
<evidence type="ECO:0000256" key="8">
    <source>
        <dbReference type="ARBA" id="ARBA00023170"/>
    </source>
</evidence>
<protein>
    <recommendedName>
        <fullName evidence="13">Ig-like domain-containing protein</fullName>
    </recommendedName>
</protein>
<dbReference type="GO" id="GO:0042102">
    <property type="term" value="P:positive regulation of T cell proliferation"/>
    <property type="evidence" value="ECO:0007669"/>
    <property type="project" value="TreeGrafter"/>
</dbReference>
<keyword evidence="4 12" id="KW-0732">Signal</keyword>
<keyword evidence="15" id="KW-1185">Reference proteome</keyword>
<dbReference type="FunFam" id="2.60.40.10:FF:000142">
    <property type="entry name" value="V-set domain-containing T-cell activation inhibitor 1"/>
    <property type="match status" value="1"/>
</dbReference>
<dbReference type="SUPFAM" id="SSF48726">
    <property type="entry name" value="Immunoglobulin"/>
    <property type="match status" value="2"/>
</dbReference>
<keyword evidence="9" id="KW-0325">Glycoprotein</keyword>
<dbReference type="InterPro" id="IPR013783">
    <property type="entry name" value="Ig-like_fold"/>
</dbReference>
<keyword evidence="3 11" id="KW-0812">Transmembrane</keyword>
<dbReference type="EMBL" id="BFAA01002015">
    <property type="protein sequence ID" value="GCB71993.1"/>
    <property type="molecule type" value="Genomic_DNA"/>
</dbReference>
<dbReference type="STRING" id="75743.A0A401PFT7"/>
<evidence type="ECO:0000256" key="9">
    <source>
        <dbReference type="ARBA" id="ARBA00023180"/>
    </source>
</evidence>